<organism evidence="1 2">
    <name type="scientific">Nonlabens marinus S1-08</name>
    <dbReference type="NCBI Taxonomy" id="1454201"/>
    <lineage>
        <taxon>Bacteria</taxon>
        <taxon>Pseudomonadati</taxon>
        <taxon>Bacteroidota</taxon>
        <taxon>Flavobacteriia</taxon>
        <taxon>Flavobacteriales</taxon>
        <taxon>Flavobacteriaceae</taxon>
        <taxon>Nonlabens</taxon>
    </lineage>
</organism>
<dbReference type="STRING" id="1454201.NMS_1810"/>
<evidence type="ECO:0000313" key="2">
    <source>
        <dbReference type="Proteomes" id="UP000031760"/>
    </source>
</evidence>
<dbReference type="AlphaFoldDB" id="W8VQQ1"/>
<accession>W8VQQ1</accession>
<sequence length="492" mass="55251">MLSFLLLIVLSACDNDDDNGRSFDESQGKFVRFFLQLDANNKPIEAPTIDLRSPSVAIYNKDRFQTLKIPVALTSTPLEEMVTVDYSATANNITNFEITPAQLSFQGSQLVDTLFVRFNEKWDASDDPSLTIELIESSNPEVRIGTPNTQIPNNFILINLEEVDLIYGLKGDQTRIDVTGNIGEEVVIDLNFPNGYPEQDLANFEPFTATQSNFDFEIERLPNPDESTISYVFRTLEDFAIDAQEYRTELQLNRLENSEFVGNTSLEIVRDALVDRDQSLNPAASFYDTADQFYRVYGAHWFDANDDGNCQWSDFNTFTQPVIVDANNPNAVLGSDNGTADPADDIYYHRFRVSFETLLENRTTNPFNLRRWFTNEGSNADTSPGLNIVPALEFFPDNDGTSSVSGQVIVINQTITIGTTVSNGSISEQIKISGNGTYREISPGLFEIILEFNATNTRLFGGTRTDFYRIYNFSNFNDPVPLSIDCKTPIDL</sequence>
<keyword evidence="2" id="KW-1185">Reference proteome</keyword>
<name>W8VQQ1_9FLAO</name>
<evidence type="ECO:0000313" key="1">
    <source>
        <dbReference type="EMBL" id="BAO55819.1"/>
    </source>
</evidence>
<gene>
    <name evidence="1" type="ORF">NMS_1810</name>
</gene>
<reference evidence="1 2" key="1">
    <citation type="journal article" date="2014" name="Proc. Natl. Acad. Sci. U.S.A.">
        <title>Functional characterization of flavobacteria rhodopsins reveals a unique class of light-driven chloride pump in bacteria.</title>
        <authorList>
            <person name="Yoshizawa S."/>
            <person name="Kumagai Y."/>
            <person name="Kim H."/>
            <person name="Ogura Y."/>
            <person name="Hayashi T."/>
            <person name="Iwasaki W."/>
            <person name="DeLong E.F."/>
            <person name="Kogure K."/>
        </authorList>
    </citation>
    <scope>NUCLEOTIDE SEQUENCE [LARGE SCALE GENOMIC DNA]</scope>
    <source>
        <strain evidence="1 2">S1-08</strain>
    </source>
</reference>
<dbReference type="HOGENOM" id="CLU_554156_0_0_10"/>
<dbReference type="EMBL" id="AP014548">
    <property type="protein sequence ID" value="BAO55819.1"/>
    <property type="molecule type" value="Genomic_DNA"/>
</dbReference>
<proteinExistence type="predicted"/>
<protein>
    <submittedName>
        <fullName evidence="1">Uncharacterized protein</fullName>
    </submittedName>
</protein>
<dbReference type="KEGG" id="nmf:NMS_1810"/>
<dbReference type="Proteomes" id="UP000031760">
    <property type="component" value="Chromosome"/>
</dbReference>